<protein>
    <submittedName>
        <fullName evidence="1">Uncharacterized protein</fullName>
    </submittedName>
</protein>
<reference evidence="1 2" key="1">
    <citation type="journal article" date="2015" name="Int. J. Syst. Evol. Microbiol.">
        <title>Mariniphaga sediminis sp. nov., isolated from coastal sediment.</title>
        <authorList>
            <person name="Wang F.Q."/>
            <person name="Shen Q.Y."/>
            <person name="Chen G.J."/>
            <person name="Du Z.J."/>
        </authorList>
    </citation>
    <scope>NUCLEOTIDE SEQUENCE [LARGE SCALE GENOMIC DNA]</scope>
    <source>
        <strain evidence="1 2">SY21</strain>
    </source>
</reference>
<dbReference type="AlphaFoldDB" id="A0A399CTK1"/>
<dbReference type="EMBL" id="QWET01000031">
    <property type="protein sequence ID" value="RIH62907.1"/>
    <property type="molecule type" value="Genomic_DNA"/>
</dbReference>
<dbReference type="OrthoDB" id="1401519at2"/>
<organism evidence="1 2">
    <name type="scientific">Mariniphaga sediminis</name>
    <dbReference type="NCBI Taxonomy" id="1628158"/>
    <lineage>
        <taxon>Bacteria</taxon>
        <taxon>Pseudomonadati</taxon>
        <taxon>Bacteroidota</taxon>
        <taxon>Bacteroidia</taxon>
        <taxon>Marinilabiliales</taxon>
        <taxon>Prolixibacteraceae</taxon>
        <taxon>Mariniphaga</taxon>
    </lineage>
</organism>
<evidence type="ECO:0000313" key="1">
    <source>
        <dbReference type="EMBL" id="RIH62907.1"/>
    </source>
</evidence>
<accession>A0A399CTK1</accession>
<proteinExistence type="predicted"/>
<comment type="caution">
    <text evidence="1">The sequence shown here is derived from an EMBL/GenBank/DDBJ whole genome shotgun (WGS) entry which is preliminary data.</text>
</comment>
<dbReference type="Proteomes" id="UP000266441">
    <property type="component" value="Unassembled WGS sequence"/>
</dbReference>
<sequence>MKRLVILLTGLLSITSFQNPKETEWVKFRYPYFGITISLPSFLELDEKSANGQDNKSISFRYPSGKFNVTIFMDSKQEIQQALLKNNLGTNFNNLNFYTELNLANFKKNFSVSSQSEITETTINGMRAKIVNLKATFWGNDESFYTMACAETDNVYYRLMVSIPSDKRAFYSDEIRRIIYSLDKIQRENTPQVANESVREKPKIERYNVKGAIRTNLYLERGEKVNIAATGRVTFGVFAGSGGPTGIQGFEIYNIVKNYRHGSLLATIGDNGAWHYVGRGTIITADNSGYLKLYVNDLDPSNNSGSFTVECRKSN</sequence>
<name>A0A399CTK1_9BACT</name>
<dbReference type="Gene3D" id="2.60.120.430">
    <property type="entry name" value="Galactose-binding lectin"/>
    <property type="match status" value="1"/>
</dbReference>
<gene>
    <name evidence="1" type="ORF">D1164_22440</name>
</gene>
<dbReference type="RefSeq" id="WP_119352151.1">
    <property type="nucleotide sequence ID" value="NZ_QWET01000031.1"/>
</dbReference>
<evidence type="ECO:0000313" key="2">
    <source>
        <dbReference type="Proteomes" id="UP000266441"/>
    </source>
</evidence>
<keyword evidence="2" id="KW-1185">Reference proteome</keyword>